<feature type="compositionally biased region" description="Basic and acidic residues" evidence="1">
    <location>
        <begin position="211"/>
        <end position="223"/>
    </location>
</feature>
<comment type="caution">
    <text evidence="3">The sequence shown here is derived from an EMBL/GenBank/DDBJ whole genome shotgun (WGS) entry which is preliminary data.</text>
</comment>
<accession>A0A812NX45</accession>
<feature type="region of interest" description="Disordered" evidence="1">
    <location>
        <begin position="211"/>
        <end position="242"/>
    </location>
</feature>
<feature type="signal peptide" evidence="2">
    <location>
        <begin position="1"/>
        <end position="19"/>
    </location>
</feature>
<keyword evidence="2" id="KW-0732">Signal</keyword>
<dbReference type="EMBL" id="CAJNDS010002106">
    <property type="protein sequence ID" value="CAE7330795.1"/>
    <property type="molecule type" value="Genomic_DNA"/>
</dbReference>
<feature type="chain" id="PRO_5032752002" evidence="2">
    <location>
        <begin position="20"/>
        <end position="242"/>
    </location>
</feature>
<reference evidence="3" key="1">
    <citation type="submission" date="2021-02" db="EMBL/GenBank/DDBJ databases">
        <authorList>
            <person name="Dougan E. K."/>
            <person name="Rhodes N."/>
            <person name="Thang M."/>
            <person name="Chan C."/>
        </authorList>
    </citation>
    <scope>NUCLEOTIDE SEQUENCE</scope>
</reference>
<keyword evidence="4" id="KW-1185">Reference proteome</keyword>
<dbReference type="OrthoDB" id="444470at2759"/>
<dbReference type="AlphaFoldDB" id="A0A812NX45"/>
<name>A0A812NX45_9DINO</name>
<gene>
    <name evidence="3" type="ORF">SNAT2548_LOCUS17308</name>
</gene>
<organism evidence="3 4">
    <name type="scientific">Symbiodinium natans</name>
    <dbReference type="NCBI Taxonomy" id="878477"/>
    <lineage>
        <taxon>Eukaryota</taxon>
        <taxon>Sar</taxon>
        <taxon>Alveolata</taxon>
        <taxon>Dinophyceae</taxon>
        <taxon>Suessiales</taxon>
        <taxon>Symbiodiniaceae</taxon>
        <taxon>Symbiodinium</taxon>
    </lineage>
</organism>
<evidence type="ECO:0000313" key="3">
    <source>
        <dbReference type="EMBL" id="CAE7330795.1"/>
    </source>
</evidence>
<evidence type="ECO:0000256" key="1">
    <source>
        <dbReference type="SAM" id="MobiDB-lite"/>
    </source>
</evidence>
<dbReference type="Proteomes" id="UP000604046">
    <property type="component" value="Unassembled WGS sequence"/>
</dbReference>
<feature type="compositionally biased region" description="Polar residues" evidence="1">
    <location>
        <begin position="226"/>
        <end position="235"/>
    </location>
</feature>
<evidence type="ECO:0000313" key="4">
    <source>
        <dbReference type="Proteomes" id="UP000604046"/>
    </source>
</evidence>
<evidence type="ECO:0000256" key="2">
    <source>
        <dbReference type="SAM" id="SignalP"/>
    </source>
</evidence>
<sequence length="242" mass="26727">MKLPVLLAALVSLAHLARADENDVAIGASHSLRTEEKQKEALQYAKYEQFCANTQEAKEKTLQEPGHARLSSDIADVDDIDKWTADKEKATQERQDERVAYMKAHGEYLKAIQNVGKAYTTIKSQDMDKEQAKSFLQFPDLFGDEEGASSSEADALSAPSGARAAIQAFLAENSEVSVAAEGPGKAKGYEFGSDKILDLLKKLEGKFKKERGTLEKDEVDKKPLSQIRSWNSKPLRSSHKPL</sequence>
<proteinExistence type="predicted"/>
<protein>
    <submittedName>
        <fullName evidence="3">Uncharacterized protein</fullName>
    </submittedName>
</protein>